<keyword evidence="5 11" id="KW-0863">Zinc-finger</keyword>
<dbReference type="GeneTree" id="ENSGT01150000286934"/>
<evidence type="ECO:0000256" key="11">
    <source>
        <dbReference type="PROSITE-ProRule" id="PRU00042"/>
    </source>
</evidence>
<dbReference type="FunFam" id="3.30.160.60:FF:000759">
    <property type="entry name" value="zinc finger protein 16"/>
    <property type="match status" value="1"/>
</dbReference>
<dbReference type="PROSITE" id="PS50157">
    <property type="entry name" value="ZINC_FINGER_C2H2_2"/>
    <property type="match status" value="3"/>
</dbReference>
<dbReference type="InParanoid" id="A0A3B1IX42"/>
<dbReference type="Proteomes" id="UP000018467">
    <property type="component" value="Unassembled WGS sequence"/>
</dbReference>
<feature type="domain" description="C2H2-type" evidence="13">
    <location>
        <begin position="278"/>
        <end position="305"/>
    </location>
</feature>
<dbReference type="SUPFAM" id="SSF57667">
    <property type="entry name" value="beta-beta-alpha zinc fingers"/>
    <property type="match status" value="2"/>
</dbReference>
<dbReference type="InterPro" id="IPR036236">
    <property type="entry name" value="Znf_C2H2_sf"/>
</dbReference>
<dbReference type="PROSITE" id="PS00028">
    <property type="entry name" value="ZINC_FINGER_C2H2_1"/>
    <property type="match status" value="3"/>
</dbReference>
<dbReference type="FunFam" id="3.30.160.60:FF:001450">
    <property type="entry name" value="zinc finger protein 774"/>
    <property type="match status" value="1"/>
</dbReference>
<keyword evidence="9" id="KW-0804">Transcription</keyword>
<name>A0A3B1IX42_ASTMX</name>
<proteinExistence type="inferred from homology"/>
<dbReference type="SMART" id="SM00355">
    <property type="entry name" value="ZnF_C2H2"/>
    <property type="match status" value="4"/>
</dbReference>
<reference evidence="15" key="1">
    <citation type="submission" date="2013-03" db="EMBL/GenBank/DDBJ databases">
        <authorList>
            <person name="Jeffery W."/>
            <person name="Warren W."/>
            <person name="Wilson R.K."/>
        </authorList>
    </citation>
    <scope>NUCLEOTIDE SEQUENCE</scope>
    <source>
        <strain evidence="15">female</strain>
    </source>
</reference>
<dbReference type="FunFam" id="3.30.160.60:FF:002716">
    <property type="entry name" value="Zinc finger protein 212"/>
    <property type="match status" value="1"/>
</dbReference>
<dbReference type="Pfam" id="PF00096">
    <property type="entry name" value="zf-C2H2"/>
    <property type="match status" value="3"/>
</dbReference>
<feature type="compositionally biased region" description="Polar residues" evidence="12">
    <location>
        <begin position="155"/>
        <end position="165"/>
    </location>
</feature>
<dbReference type="GO" id="GO:0000981">
    <property type="term" value="F:DNA-binding transcription factor activity, RNA polymerase II-specific"/>
    <property type="evidence" value="ECO:0007669"/>
    <property type="project" value="TreeGrafter"/>
</dbReference>
<dbReference type="Bgee" id="ENSAMXG00000032811">
    <property type="expression patterns" value="Expressed in embryo and 13 other cell types or tissues"/>
</dbReference>
<evidence type="ECO:0000256" key="9">
    <source>
        <dbReference type="ARBA" id="ARBA00023163"/>
    </source>
</evidence>
<keyword evidence="4" id="KW-0677">Repeat</keyword>
<dbReference type="GO" id="GO:0008270">
    <property type="term" value="F:zinc ion binding"/>
    <property type="evidence" value="ECO:0007669"/>
    <property type="project" value="UniProtKB-KW"/>
</dbReference>
<reference evidence="14" key="3">
    <citation type="submission" date="2025-08" db="UniProtKB">
        <authorList>
            <consortium name="Ensembl"/>
        </authorList>
    </citation>
    <scope>IDENTIFICATION</scope>
</reference>
<dbReference type="GeneID" id="103031930"/>
<evidence type="ECO:0000313" key="14">
    <source>
        <dbReference type="Ensembl" id="ENSAMXP00000034271.1"/>
    </source>
</evidence>
<evidence type="ECO:0000256" key="6">
    <source>
        <dbReference type="ARBA" id="ARBA00022833"/>
    </source>
</evidence>
<comment type="similarity">
    <text evidence="2">Belongs to the krueppel C2H2-type zinc-finger protein family.</text>
</comment>
<sequence length="356" mass="39967">MDALGSESHFQAQLSTIMDMLAKSAAAEIGKLVEESHARLRLEISQRRSENESLKSKCNFLEIELKATRRRLQASVDARFNSGAKAEGPHRPTIDGVFGKEWCFDLWKEKEACARQKDDRPKNPCLIEPIDLIEDSPDDTIVIKDEMYEDCSRNGKLQTDSNSNEKAAAFSRAKADVGHSSEEFIPYTGPLDNSEPRPGDQQSFDPRSSAVLDGATSSNLNIDEFGGFFNSNMNLGMSSGNKPNVEPRKFECVFCGKNFNYLSYLKVHLRTHSGEKPFVCSVCGRRFAQKTYLKIHMRTHSGERPYSCTECGKSFSQKSSLNIHLRSHTGEKPYSCVDCGKRYAYKHGFNTHQCSS</sequence>
<evidence type="ECO:0000256" key="12">
    <source>
        <dbReference type="SAM" id="MobiDB-lite"/>
    </source>
</evidence>
<keyword evidence="6" id="KW-0862">Zinc</keyword>
<dbReference type="OrthoDB" id="654211at2759"/>
<keyword evidence="7" id="KW-0805">Transcription regulation</keyword>
<dbReference type="Ensembl" id="ENSAMXT00000041091.1">
    <property type="protein sequence ID" value="ENSAMXP00000034271.1"/>
    <property type="gene ID" value="ENSAMXG00000032811.1"/>
</dbReference>
<reference evidence="15" key="2">
    <citation type="journal article" date="2014" name="Nat. Commun.">
        <title>The cavefish genome reveals candidate genes for eye loss.</title>
        <authorList>
            <person name="McGaugh S.E."/>
            <person name="Gross J.B."/>
            <person name="Aken B."/>
            <person name="Blin M."/>
            <person name="Borowsky R."/>
            <person name="Chalopin D."/>
            <person name="Hinaux H."/>
            <person name="Jeffery W.R."/>
            <person name="Keene A."/>
            <person name="Ma L."/>
            <person name="Minx P."/>
            <person name="Murphy D."/>
            <person name="O'Quin K.E."/>
            <person name="Retaux S."/>
            <person name="Rohner N."/>
            <person name="Searle S.M."/>
            <person name="Stahl B.A."/>
            <person name="Tabin C."/>
            <person name="Volff J.N."/>
            <person name="Yoshizawa M."/>
            <person name="Warren W.C."/>
        </authorList>
    </citation>
    <scope>NUCLEOTIDE SEQUENCE [LARGE SCALE GENOMIC DNA]</scope>
    <source>
        <strain evidence="15">female</strain>
    </source>
</reference>
<dbReference type="FunFam" id="3.30.160.60:FF:000100">
    <property type="entry name" value="Zinc finger 45-like"/>
    <property type="match status" value="1"/>
</dbReference>
<dbReference type="GO" id="GO:0000978">
    <property type="term" value="F:RNA polymerase II cis-regulatory region sequence-specific DNA binding"/>
    <property type="evidence" value="ECO:0007669"/>
    <property type="project" value="TreeGrafter"/>
</dbReference>
<feature type="domain" description="C2H2-type" evidence="13">
    <location>
        <begin position="306"/>
        <end position="333"/>
    </location>
</feature>
<comment type="subcellular location">
    <subcellularLocation>
        <location evidence="1">Nucleus</location>
    </subcellularLocation>
</comment>
<evidence type="ECO:0000259" key="13">
    <source>
        <dbReference type="PROSITE" id="PS50157"/>
    </source>
</evidence>
<feature type="compositionally biased region" description="Basic and acidic residues" evidence="12">
    <location>
        <begin position="173"/>
        <end position="182"/>
    </location>
</feature>
<keyword evidence="8" id="KW-0238">DNA-binding</keyword>
<keyword evidence="10" id="KW-0539">Nucleus</keyword>
<feature type="domain" description="C2H2-type" evidence="13">
    <location>
        <begin position="250"/>
        <end position="277"/>
    </location>
</feature>
<accession>A0A3B1IX42</accession>
<organism evidence="14 15">
    <name type="scientific">Astyanax mexicanus</name>
    <name type="common">Blind cave fish</name>
    <name type="synonym">Astyanax fasciatus mexicanus</name>
    <dbReference type="NCBI Taxonomy" id="7994"/>
    <lineage>
        <taxon>Eukaryota</taxon>
        <taxon>Metazoa</taxon>
        <taxon>Chordata</taxon>
        <taxon>Craniata</taxon>
        <taxon>Vertebrata</taxon>
        <taxon>Euteleostomi</taxon>
        <taxon>Actinopterygii</taxon>
        <taxon>Neopterygii</taxon>
        <taxon>Teleostei</taxon>
        <taxon>Ostariophysi</taxon>
        <taxon>Characiformes</taxon>
        <taxon>Characoidei</taxon>
        <taxon>Acestrorhamphidae</taxon>
        <taxon>Acestrorhamphinae</taxon>
        <taxon>Astyanax</taxon>
    </lineage>
</organism>
<evidence type="ECO:0000256" key="8">
    <source>
        <dbReference type="ARBA" id="ARBA00023125"/>
    </source>
</evidence>
<feature type="region of interest" description="Disordered" evidence="12">
    <location>
        <begin position="152"/>
        <end position="210"/>
    </location>
</feature>
<keyword evidence="3" id="KW-0479">Metal-binding</keyword>
<dbReference type="RefSeq" id="XP_007229098.1">
    <property type="nucleotide sequence ID" value="XM_007229036.4"/>
</dbReference>
<evidence type="ECO:0000256" key="5">
    <source>
        <dbReference type="ARBA" id="ARBA00022771"/>
    </source>
</evidence>
<dbReference type="FunCoup" id="A0A3B1IX42">
    <property type="interactions" value="103"/>
</dbReference>
<evidence type="ECO:0000256" key="4">
    <source>
        <dbReference type="ARBA" id="ARBA00022737"/>
    </source>
</evidence>
<dbReference type="KEGG" id="amex:103031930"/>
<dbReference type="AlphaFoldDB" id="A0A3B1IX42"/>
<reference evidence="14" key="4">
    <citation type="submission" date="2025-09" db="UniProtKB">
        <authorList>
            <consortium name="Ensembl"/>
        </authorList>
    </citation>
    <scope>IDENTIFICATION</scope>
</reference>
<keyword evidence="15" id="KW-1185">Reference proteome</keyword>
<protein>
    <submittedName>
        <fullName evidence="14">Si:dkey-210j14.4</fullName>
    </submittedName>
</protein>
<dbReference type="Gene3D" id="3.30.160.60">
    <property type="entry name" value="Classic Zinc Finger"/>
    <property type="match status" value="4"/>
</dbReference>
<evidence type="ECO:0000256" key="2">
    <source>
        <dbReference type="ARBA" id="ARBA00006991"/>
    </source>
</evidence>
<evidence type="ECO:0000256" key="7">
    <source>
        <dbReference type="ARBA" id="ARBA00023015"/>
    </source>
</evidence>
<evidence type="ECO:0000313" key="15">
    <source>
        <dbReference type="Proteomes" id="UP000018467"/>
    </source>
</evidence>
<dbReference type="InterPro" id="IPR013087">
    <property type="entry name" value="Znf_C2H2_type"/>
</dbReference>
<dbReference type="PANTHER" id="PTHR23235:SF152">
    <property type="entry name" value="SI:DKEY-210J14.3"/>
    <property type="match status" value="1"/>
</dbReference>
<evidence type="ECO:0000256" key="1">
    <source>
        <dbReference type="ARBA" id="ARBA00004123"/>
    </source>
</evidence>
<dbReference type="GO" id="GO:0005634">
    <property type="term" value="C:nucleus"/>
    <property type="evidence" value="ECO:0007669"/>
    <property type="project" value="UniProtKB-SubCell"/>
</dbReference>
<evidence type="ECO:0000256" key="10">
    <source>
        <dbReference type="ARBA" id="ARBA00023242"/>
    </source>
</evidence>
<evidence type="ECO:0000256" key="3">
    <source>
        <dbReference type="ARBA" id="ARBA00022723"/>
    </source>
</evidence>
<dbReference type="PANTHER" id="PTHR23235">
    <property type="entry name" value="KRUEPPEL-LIKE TRANSCRIPTION FACTOR"/>
    <property type="match status" value="1"/>
</dbReference>